<name>A0A9W7SNN4_9PEZI</name>
<gene>
    <name evidence="2" type="ORF">Tdes44962_MAKER00661</name>
</gene>
<feature type="compositionally biased region" description="Basic residues" evidence="1">
    <location>
        <begin position="172"/>
        <end position="182"/>
    </location>
</feature>
<organism evidence="2 3">
    <name type="scientific">Teratosphaeria destructans</name>
    <dbReference type="NCBI Taxonomy" id="418781"/>
    <lineage>
        <taxon>Eukaryota</taxon>
        <taxon>Fungi</taxon>
        <taxon>Dikarya</taxon>
        <taxon>Ascomycota</taxon>
        <taxon>Pezizomycotina</taxon>
        <taxon>Dothideomycetes</taxon>
        <taxon>Dothideomycetidae</taxon>
        <taxon>Mycosphaerellales</taxon>
        <taxon>Teratosphaeriaceae</taxon>
        <taxon>Teratosphaeria</taxon>
    </lineage>
</organism>
<evidence type="ECO:0000313" key="2">
    <source>
        <dbReference type="EMBL" id="KAH9825731.1"/>
    </source>
</evidence>
<evidence type="ECO:0000256" key="1">
    <source>
        <dbReference type="SAM" id="MobiDB-lite"/>
    </source>
</evidence>
<dbReference type="Proteomes" id="UP001138500">
    <property type="component" value="Unassembled WGS sequence"/>
</dbReference>
<protein>
    <submittedName>
        <fullName evidence="2">Zinc finger protein</fullName>
    </submittedName>
</protein>
<dbReference type="InterPro" id="IPR039970">
    <property type="entry name" value="TF_Grauzone"/>
</dbReference>
<evidence type="ECO:0000313" key="3">
    <source>
        <dbReference type="Proteomes" id="UP001138500"/>
    </source>
</evidence>
<feature type="compositionally biased region" description="Polar residues" evidence="1">
    <location>
        <begin position="161"/>
        <end position="170"/>
    </location>
</feature>
<sequence>MGAEQDLSMPSSANLAARPSPHACSEASLLAIQRRFPSPSSSGLSSGHFDNTCSGTPSWSSPSLSVAAYSPESLSGHFVAPHDVQPYAEAQFELDDYGEDAATYASYAQEGYHPMQQAQVHSEVFTPVVPSQQHERRTTELENFEVEASPALRRRRPQASRAVTSPQLATRVTKRPVAKRRSSYHDPADPSAFPCPFAVYGCKSGFNTKNEWKRHVATQHVPTGFWRCNQCPQGEHRPNDFNRKDLFIQHLRRMHPLTTGTPVQSKPQKRANAKRGMDTAGERMLADVASICYRHLRTLPERSACLFCHQTFSGAHSWDERMEHIGRHMDVMKKAGQATADPDEWNLDVETEDYLLRQRIIQRRGGRLVLTEGCR</sequence>
<accession>A0A9W7SNN4</accession>
<feature type="region of interest" description="Disordered" evidence="1">
    <location>
        <begin position="151"/>
        <end position="188"/>
    </location>
</feature>
<dbReference type="AlphaFoldDB" id="A0A9W7SNN4"/>
<feature type="compositionally biased region" description="Low complexity" evidence="1">
    <location>
        <begin position="37"/>
        <end position="47"/>
    </location>
</feature>
<dbReference type="OrthoDB" id="5388486at2759"/>
<dbReference type="GO" id="GO:0003700">
    <property type="term" value="F:DNA-binding transcription factor activity"/>
    <property type="evidence" value="ECO:0007669"/>
    <property type="project" value="InterPro"/>
</dbReference>
<reference evidence="2 3" key="2">
    <citation type="journal article" date="2021" name="Curr. Genet.">
        <title>Genetic response to nitrogen starvation in the aggressive Eucalyptus foliar pathogen Teratosphaeria destructans.</title>
        <authorList>
            <person name="Havenga M."/>
            <person name="Wingfield B.D."/>
            <person name="Wingfield M.J."/>
            <person name="Dreyer L.L."/>
            <person name="Roets F."/>
            <person name="Aylward J."/>
        </authorList>
    </citation>
    <scope>NUCLEOTIDE SEQUENCE [LARGE SCALE GENOMIC DNA]</scope>
    <source>
        <strain evidence="2">CMW44962</strain>
    </source>
</reference>
<proteinExistence type="predicted"/>
<feature type="region of interest" description="Disordered" evidence="1">
    <location>
        <begin position="1"/>
        <end position="20"/>
    </location>
</feature>
<dbReference type="EMBL" id="RIBY02002089">
    <property type="protein sequence ID" value="KAH9825731.1"/>
    <property type="molecule type" value="Genomic_DNA"/>
</dbReference>
<keyword evidence="3" id="KW-1185">Reference proteome</keyword>
<feature type="region of interest" description="Disordered" evidence="1">
    <location>
        <begin position="36"/>
        <end position="61"/>
    </location>
</feature>
<dbReference type="PANTHER" id="PTHR23225:SF2">
    <property type="entry name" value="AT09679P-RELATED"/>
    <property type="match status" value="1"/>
</dbReference>
<comment type="caution">
    <text evidence="2">The sequence shown here is derived from an EMBL/GenBank/DDBJ whole genome shotgun (WGS) entry which is preliminary data.</text>
</comment>
<dbReference type="Gene3D" id="3.30.160.60">
    <property type="entry name" value="Classic Zinc Finger"/>
    <property type="match status" value="1"/>
</dbReference>
<feature type="region of interest" description="Disordered" evidence="1">
    <location>
        <begin position="257"/>
        <end position="278"/>
    </location>
</feature>
<dbReference type="PANTHER" id="PTHR23225">
    <property type="entry name" value="ZINC FINGER PROTEIN"/>
    <property type="match status" value="1"/>
</dbReference>
<reference evidence="2 3" key="1">
    <citation type="journal article" date="2018" name="IMA Fungus">
        <title>IMA Genome-F 10: Nine draft genome sequences of Claviceps purpurea s.lat., including C. arundinis, C. humidiphila, and C. cf. spartinae, pseudomolecules for the pitch canker pathogen Fusarium circinatum, draft genome of Davidsoniella eucalypti, Grosmannia galeiformis, Quambalaria eucalypti, and Teratosphaeria destructans.</title>
        <authorList>
            <person name="Wingfield B.D."/>
            <person name="Liu M."/>
            <person name="Nguyen H.D."/>
            <person name="Lane F.A."/>
            <person name="Morgan S.W."/>
            <person name="De Vos L."/>
            <person name="Wilken P.M."/>
            <person name="Duong T.A."/>
            <person name="Aylward J."/>
            <person name="Coetzee M.P."/>
            <person name="Dadej K."/>
            <person name="De Beer Z.W."/>
            <person name="Findlay W."/>
            <person name="Havenga M."/>
            <person name="Kolarik M."/>
            <person name="Menzies J.G."/>
            <person name="Naidoo K."/>
            <person name="Pochopski O."/>
            <person name="Shoukouhi P."/>
            <person name="Santana Q.C."/>
            <person name="Seifert K.A."/>
            <person name="Soal N."/>
            <person name="Steenkamp E.T."/>
            <person name="Tatham C.T."/>
            <person name="van der Nest M.A."/>
            <person name="Wingfield M.J."/>
        </authorList>
    </citation>
    <scope>NUCLEOTIDE SEQUENCE [LARGE SCALE GENOMIC DNA]</scope>
    <source>
        <strain evidence="2">CMW44962</strain>
    </source>
</reference>